<dbReference type="InterPro" id="IPR037523">
    <property type="entry name" value="VOC_core"/>
</dbReference>
<protein>
    <submittedName>
        <fullName evidence="3">Lactoylglutathione lyase</fullName>
        <ecNumber evidence="3">4.4.1.5</ecNumber>
    </submittedName>
</protein>
<dbReference type="Pfam" id="PF00903">
    <property type="entry name" value="Glyoxalase"/>
    <property type="match status" value="1"/>
</dbReference>
<dbReference type="PROSITE" id="PS00934">
    <property type="entry name" value="GLYOXALASE_I_1"/>
    <property type="match status" value="1"/>
</dbReference>
<dbReference type="GO" id="GO:0046872">
    <property type="term" value="F:metal ion binding"/>
    <property type="evidence" value="ECO:0007669"/>
    <property type="project" value="UniProtKB-KW"/>
</dbReference>
<dbReference type="Gene3D" id="3.10.180.10">
    <property type="entry name" value="2,3-Dihydroxybiphenyl 1,2-Dioxygenase, domain 1"/>
    <property type="match status" value="1"/>
</dbReference>
<dbReference type="SUPFAM" id="SSF54593">
    <property type="entry name" value="Glyoxalase/Bleomycin resistance protein/Dihydroxybiphenyl dioxygenase"/>
    <property type="match status" value="1"/>
</dbReference>
<dbReference type="AlphaFoldDB" id="A0A6J4Q9E6"/>
<name>A0A6J4Q9E6_9BACT</name>
<sequence>MPNAFVHTCVRVRDPEASTAFYGALGFEPRGRLNFASAYNLYLGLPGGGDVLELTVNVGREEPYDLGDGYNHLALTVDDIDAVLATLADLGVQPEKPPYRPGDRDDLPRIAFVADPDGYRIELIDGGAFPTPQDPAPAGS</sequence>
<dbReference type="InterPro" id="IPR004360">
    <property type="entry name" value="Glyas_Fos-R_dOase_dom"/>
</dbReference>
<proteinExistence type="predicted"/>
<evidence type="ECO:0000313" key="3">
    <source>
        <dbReference type="EMBL" id="CAA9431927.1"/>
    </source>
</evidence>
<gene>
    <name evidence="3" type="ORF">AVDCRST_MAG64-3556</name>
</gene>
<feature type="domain" description="VOC" evidence="2">
    <location>
        <begin position="4"/>
        <end position="126"/>
    </location>
</feature>
<dbReference type="InterPro" id="IPR018146">
    <property type="entry name" value="Glyoxalase_1_CS"/>
</dbReference>
<reference evidence="3" key="1">
    <citation type="submission" date="2020-02" db="EMBL/GenBank/DDBJ databases">
        <authorList>
            <person name="Meier V. D."/>
        </authorList>
    </citation>
    <scope>NUCLEOTIDE SEQUENCE</scope>
    <source>
        <strain evidence="3">AVDCRST_MAG64</strain>
    </source>
</reference>
<dbReference type="PROSITE" id="PS51819">
    <property type="entry name" value="VOC"/>
    <property type="match status" value="1"/>
</dbReference>
<dbReference type="InterPro" id="IPR029068">
    <property type="entry name" value="Glyas_Bleomycin-R_OHBP_Dase"/>
</dbReference>
<accession>A0A6J4Q9E6</accession>
<dbReference type="PANTHER" id="PTHR10374:SF30">
    <property type="entry name" value="LACTOYLGLUTATHIONE LYASE"/>
    <property type="match status" value="1"/>
</dbReference>
<evidence type="ECO:0000259" key="2">
    <source>
        <dbReference type="PROSITE" id="PS51819"/>
    </source>
</evidence>
<evidence type="ECO:0000256" key="1">
    <source>
        <dbReference type="ARBA" id="ARBA00022723"/>
    </source>
</evidence>
<dbReference type="EMBL" id="CADCUQ010000819">
    <property type="protein sequence ID" value="CAA9431927.1"/>
    <property type="molecule type" value="Genomic_DNA"/>
</dbReference>
<keyword evidence="3" id="KW-0456">Lyase</keyword>
<keyword evidence="1" id="KW-0479">Metal-binding</keyword>
<dbReference type="PANTHER" id="PTHR10374">
    <property type="entry name" value="LACTOYLGLUTATHIONE LYASE GLYOXALASE I"/>
    <property type="match status" value="1"/>
</dbReference>
<dbReference type="GO" id="GO:0004462">
    <property type="term" value="F:lactoylglutathione lyase activity"/>
    <property type="evidence" value="ECO:0007669"/>
    <property type="project" value="UniProtKB-EC"/>
</dbReference>
<organism evidence="3">
    <name type="scientific">uncultured Phycisphaerae bacterium</name>
    <dbReference type="NCBI Taxonomy" id="904963"/>
    <lineage>
        <taxon>Bacteria</taxon>
        <taxon>Pseudomonadati</taxon>
        <taxon>Planctomycetota</taxon>
        <taxon>Phycisphaerae</taxon>
        <taxon>environmental samples</taxon>
    </lineage>
</organism>
<dbReference type="EC" id="4.4.1.5" evidence="3"/>